<dbReference type="OrthoDB" id="8033738at2759"/>
<comment type="caution">
    <text evidence="1">The sequence shown here is derived from an EMBL/GenBank/DDBJ whole genome shotgun (WGS) entry which is preliminary data.</text>
</comment>
<keyword evidence="2" id="KW-1185">Reference proteome</keyword>
<organism evidence="1 2">
    <name type="scientific">Trichonephila inaurata madagascariensis</name>
    <dbReference type="NCBI Taxonomy" id="2747483"/>
    <lineage>
        <taxon>Eukaryota</taxon>
        <taxon>Metazoa</taxon>
        <taxon>Ecdysozoa</taxon>
        <taxon>Arthropoda</taxon>
        <taxon>Chelicerata</taxon>
        <taxon>Arachnida</taxon>
        <taxon>Araneae</taxon>
        <taxon>Araneomorphae</taxon>
        <taxon>Entelegynae</taxon>
        <taxon>Araneoidea</taxon>
        <taxon>Nephilidae</taxon>
        <taxon>Trichonephila</taxon>
        <taxon>Trichonephila inaurata</taxon>
    </lineage>
</organism>
<dbReference type="Proteomes" id="UP000886998">
    <property type="component" value="Unassembled WGS sequence"/>
</dbReference>
<name>A0A8X6YEI9_9ARAC</name>
<proteinExistence type="predicted"/>
<gene>
    <name evidence="1" type="ORF">TNIN_334691</name>
</gene>
<protein>
    <submittedName>
        <fullName evidence="1">Uncharacterized protein</fullName>
    </submittedName>
</protein>
<reference evidence="1" key="1">
    <citation type="submission" date="2020-08" db="EMBL/GenBank/DDBJ databases">
        <title>Multicomponent nature underlies the extraordinary mechanical properties of spider dragline silk.</title>
        <authorList>
            <person name="Kono N."/>
            <person name="Nakamura H."/>
            <person name="Mori M."/>
            <person name="Yoshida Y."/>
            <person name="Ohtoshi R."/>
            <person name="Malay A.D."/>
            <person name="Moran D.A.P."/>
            <person name="Tomita M."/>
            <person name="Numata K."/>
            <person name="Arakawa K."/>
        </authorList>
    </citation>
    <scope>NUCLEOTIDE SEQUENCE</scope>
</reference>
<accession>A0A8X6YEI9</accession>
<evidence type="ECO:0000313" key="2">
    <source>
        <dbReference type="Proteomes" id="UP000886998"/>
    </source>
</evidence>
<dbReference type="AlphaFoldDB" id="A0A8X6YEI9"/>
<sequence length="144" mass="16199">MFDATNTDTGENPSTVNNRSVTLSLSSCSGLDFNSQLGLLNYSVVWKDLDCLGASDNLRNAILSNKFTPHFTSNISFTVYVVNIIVGQLPHFSLNPSWSKPFSDLEKLADPTFFQDWAYRYSHWYTHSSSNTKGSIYFHRELAG</sequence>
<dbReference type="EMBL" id="BMAV01017598">
    <property type="protein sequence ID" value="GFY69405.1"/>
    <property type="molecule type" value="Genomic_DNA"/>
</dbReference>
<evidence type="ECO:0000313" key="1">
    <source>
        <dbReference type="EMBL" id="GFY69405.1"/>
    </source>
</evidence>